<evidence type="ECO:0000256" key="1">
    <source>
        <dbReference type="SAM" id="MobiDB-lite"/>
    </source>
</evidence>
<gene>
    <name evidence="3" type="ORF">FB476_2185</name>
</gene>
<dbReference type="InterPro" id="IPR050270">
    <property type="entry name" value="DegV_domain_contain"/>
</dbReference>
<dbReference type="InterPro" id="IPR004007">
    <property type="entry name" value="DhaL_dom"/>
</dbReference>
<dbReference type="InterPro" id="IPR033470">
    <property type="entry name" value="FakA-like_C"/>
</dbReference>
<dbReference type="NCBIfam" id="TIGR03599">
    <property type="entry name" value="YloV"/>
    <property type="match status" value="1"/>
</dbReference>
<dbReference type="SMART" id="SM01120">
    <property type="entry name" value="Dak2"/>
    <property type="match status" value="1"/>
</dbReference>
<proteinExistence type="predicted"/>
<dbReference type="Pfam" id="PF21645">
    <property type="entry name" value="FakA-like_M"/>
    <property type="match status" value="1"/>
</dbReference>
<dbReference type="InterPro" id="IPR048394">
    <property type="entry name" value="FakA-like_M"/>
</dbReference>
<feature type="region of interest" description="Disordered" evidence="1">
    <location>
        <begin position="329"/>
        <end position="355"/>
    </location>
</feature>
<evidence type="ECO:0000313" key="4">
    <source>
        <dbReference type="Proteomes" id="UP000315133"/>
    </source>
</evidence>
<dbReference type="Pfam" id="PF02734">
    <property type="entry name" value="Dak2"/>
    <property type="match status" value="1"/>
</dbReference>
<dbReference type="GO" id="GO:0004371">
    <property type="term" value="F:glycerone kinase activity"/>
    <property type="evidence" value="ECO:0007669"/>
    <property type="project" value="InterPro"/>
</dbReference>
<evidence type="ECO:0000313" key="3">
    <source>
        <dbReference type="EMBL" id="TQM97281.1"/>
    </source>
</evidence>
<dbReference type="SMART" id="SM01121">
    <property type="entry name" value="Dak1_2"/>
    <property type="match status" value="1"/>
</dbReference>
<name>A0A543KQC6_9MICO</name>
<dbReference type="EMBL" id="VFPU01000001">
    <property type="protein sequence ID" value="TQM97281.1"/>
    <property type="molecule type" value="Genomic_DNA"/>
</dbReference>
<comment type="caution">
    <text evidence="3">The sequence shown here is derived from an EMBL/GenBank/DDBJ whole genome shotgun (WGS) entry which is preliminary data.</text>
</comment>
<protein>
    <recommendedName>
        <fullName evidence="2">DhaL domain-containing protein</fullName>
    </recommendedName>
</protein>
<dbReference type="Pfam" id="PF13684">
    <property type="entry name" value="FakA-like_C"/>
    <property type="match status" value="1"/>
</dbReference>
<dbReference type="Proteomes" id="UP000315133">
    <property type="component" value="Unassembled WGS sequence"/>
</dbReference>
<reference evidence="3 4" key="1">
    <citation type="submission" date="2019-06" db="EMBL/GenBank/DDBJ databases">
        <title>Sequencing the genomes of 1000 actinobacteria strains.</title>
        <authorList>
            <person name="Klenk H.-P."/>
        </authorList>
    </citation>
    <scope>NUCLEOTIDE SEQUENCE [LARGE SCALE GENOMIC DNA]</scope>
    <source>
        <strain evidence="3 4">DSM 12362</strain>
    </source>
</reference>
<dbReference type="InterPro" id="IPR019986">
    <property type="entry name" value="YloV-like"/>
</dbReference>
<evidence type="ECO:0000259" key="2">
    <source>
        <dbReference type="PROSITE" id="PS51480"/>
    </source>
</evidence>
<dbReference type="Gene3D" id="1.25.40.340">
    <property type="match status" value="1"/>
</dbReference>
<dbReference type="OrthoDB" id="9760324at2"/>
<dbReference type="InterPro" id="IPR036117">
    <property type="entry name" value="DhaL_dom_sf"/>
</dbReference>
<dbReference type="AlphaFoldDB" id="A0A543KQC6"/>
<organism evidence="3 4">
    <name type="scientific">Ornithinimicrobium humiphilum</name>
    <dbReference type="NCBI Taxonomy" id="125288"/>
    <lineage>
        <taxon>Bacteria</taxon>
        <taxon>Bacillati</taxon>
        <taxon>Actinomycetota</taxon>
        <taxon>Actinomycetes</taxon>
        <taxon>Micrococcales</taxon>
        <taxon>Ornithinimicrobiaceae</taxon>
        <taxon>Ornithinimicrobium</taxon>
    </lineage>
</organism>
<dbReference type="PANTHER" id="PTHR33434:SF4">
    <property type="entry name" value="PHOSPHATASE PROTEIN"/>
    <property type="match status" value="1"/>
</dbReference>
<dbReference type="GO" id="GO:0006071">
    <property type="term" value="P:glycerol metabolic process"/>
    <property type="evidence" value="ECO:0007669"/>
    <property type="project" value="InterPro"/>
</dbReference>
<accession>A0A543KQC6</accession>
<dbReference type="RefSeq" id="WP_141818769.1">
    <property type="nucleotide sequence ID" value="NZ_BAAAIL010000002.1"/>
</dbReference>
<dbReference type="SUPFAM" id="SSF101473">
    <property type="entry name" value="DhaL-like"/>
    <property type="match status" value="1"/>
</dbReference>
<keyword evidence="4" id="KW-1185">Reference proteome</keyword>
<dbReference type="PROSITE" id="PS51480">
    <property type="entry name" value="DHAL"/>
    <property type="match status" value="1"/>
</dbReference>
<dbReference type="PANTHER" id="PTHR33434">
    <property type="entry name" value="DEGV DOMAIN-CONTAINING PROTEIN DR_1986-RELATED"/>
    <property type="match status" value="1"/>
</dbReference>
<feature type="domain" description="DhaL" evidence="2">
    <location>
        <begin position="9"/>
        <end position="216"/>
    </location>
</feature>
<sequence length="585" mass="60299">MPRPVLDLVTARRWAMTARILLAGARERIDALNVFPVADGDTGTNMYLTMDGALEFLRGQFELGAGTESLDEGLALISRGMLLSARGNSGVILSQLTRGLSDSVGPDVEAAGPEDLAAAFETAARTAWDAVAAPVEGTILSVARAAAEGARAAVDRGRPLYGDDEPLDTLHVVREALEAARQALAHTPEQLPALRAAGVVDAGGAGLVLVIEALEAVLEDRPHRPAGDLPTWWEVQPRPAAVADGTRACTEEDADLGAGSIEVMYLLTASDEDRAARLRAHLTRLGTSVVVAGGPEDYRVHVHLDDPRLAVEAGAMAGTVEDVRLTSLADGSRLDPLPGPAGPGSGRSPHQEALAAATLPSDEGSTALGVVACGLGEGVARLLTRAGAQVVPSGPRRRASAGQLLAAVWASGAPRVILLPNDGDTVMVAMAAAEAAAREGVVVDVVPTRTLVQGLAALAVLDPEGDPDEVVPAMTAAAEGVRPGALTQAERTADTPAGPVRPGQWIGIVDHDIVTVGDELEPVATTVLDLLWHDGAEVLTVLDGADARDGALDPVLDALLARHPGAEVTRIEGGQPTYPYLLGVE</sequence>